<dbReference type="RefSeq" id="WP_274106749.1">
    <property type="nucleotide sequence ID" value="NZ_JAPCKI010000001.1"/>
</dbReference>
<name>A0ABT5RRB7_9BURK</name>
<dbReference type="Proteomes" id="UP001148932">
    <property type="component" value="Unassembled WGS sequence"/>
</dbReference>
<dbReference type="PANTHER" id="PTHR43581:SF2">
    <property type="entry name" value="EXCINUCLEASE ATPASE SUBUNIT"/>
    <property type="match status" value="1"/>
</dbReference>
<dbReference type="InterPro" id="IPR041685">
    <property type="entry name" value="AAA_GajA/Old/RecF-like"/>
</dbReference>
<comment type="caution">
    <text evidence="2">The sequence shown here is derived from an EMBL/GenBank/DDBJ whole genome shotgun (WGS) entry which is preliminary data.</text>
</comment>
<organism evidence="2 3">
    <name type="scientific">Acidovorax benzenivorans</name>
    <dbReference type="NCBI Taxonomy" id="2987520"/>
    <lineage>
        <taxon>Bacteria</taxon>
        <taxon>Pseudomonadati</taxon>
        <taxon>Pseudomonadota</taxon>
        <taxon>Betaproteobacteria</taxon>
        <taxon>Burkholderiales</taxon>
        <taxon>Comamonadaceae</taxon>
        <taxon>Acidovorax</taxon>
    </lineage>
</organism>
<dbReference type="InterPro" id="IPR027417">
    <property type="entry name" value="P-loop_NTPase"/>
</dbReference>
<dbReference type="EMBL" id="JAPCKI010000001">
    <property type="protein sequence ID" value="MDD2176251.1"/>
    <property type="molecule type" value="Genomic_DNA"/>
</dbReference>
<reference evidence="2" key="1">
    <citation type="submission" date="2022-10" db="EMBL/GenBank/DDBJ databases">
        <title>Description of microaerobic benzene degrading bacteria.</title>
        <authorList>
            <person name="Bedics A."/>
            <person name="Tancsics A."/>
            <person name="Banerjee S."/>
        </authorList>
    </citation>
    <scope>NUCLEOTIDE SEQUENCE</scope>
    <source>
        <strain evidence="2">D2M1</strain>
    </source>
</reference>
<evidence type="ECO:0000313" key="3">
    <source>
        <dbReference type="Proteomes" id="UP001148932"/>
    </source>
</evidence>
<proteinExistence type="predicted"/>
<dbReference type="Pfam" id="PF13175">
    <property type="entry name" value="AAA_15"/>
    <property type="match status" value="1"/>
</dbReference>
<evidence type="ECO:0000313" key="2">
    <source>
        <dbReference type="EMBL" id="MDD2176251.1"/>
    </source>
</evidence>
<sequence>MDTIRVKNLKSITDSGEIEIKPITVFVGQNSSGKSSLIRCFPLFKQSAESKILGTVLWSGKYVDYGSFDESVKHGLDVKDSREISFSFSFRISSGHVRSSLAAESLVKLTIKVYGDEYGKSSYTDISYEMYGNKFSIRTNPEFKIISLHINEVDFTKQALESFQIYKIYTIIPVLFRNARTAVQYGSHYVTLIREITNHVHHRTSEFKIQQIARNLKFSDDETIKKSLSNKALVGDYAAAKISQWKITDKKFKSIKDQIIFVNLERITDEIADNFRAHFLASRYITPLRAAADRYYRIQNTSIEELDPNGSNLAMFLYAKKESEIDEINLWLKSEIGFSIEIVGSHGHASIFIIDGEEGSKTNIADTGFGISQILPVLIQVWQQSKRSNLGIGIKNTPTMIVIEQPELHLHPKMQSRVGEAFCRAIKLAKSKNIDLRIIIETHSREIIDAIGRSIERETIGKDDAGIYILSKGRDINVRRSHFDAGGFLEQWPYGFFDGQ</sequence>
<evidence type="ECO:0000259" key="1">
    <source>
        <dbReference type="Pfam" id="PF13175"/>
    </source>
</evidence>
<protein>
    <submittedName>
        <fullName evidence="2">AAA family ATPase</fullName>
    </submittedName>
</protein>
<keyword evidence="3" id="KW-1185">Reference proteome</keyword>
<dbReference type="InterPro" id="IPR014592">
    <property type="entry name" value="P-loop_UCP034888"/>
</dbReference>
<dbReference type="SUPFAM" id="SSF52540">
    <property type="entry name" value="P-loop containing nucleoside triphosphate hydrolases"/>
    <property type="match status" value="1"/>
</dbReference>
<accession>A0ABT5RRB7</accession>
<dbReference type="PIRSF" id="PIRSF034888">
    <property type="entry name" value="P-loop_UCP034888"/>
    <property type="match status" value="1"/>
</dbReference>
<dbReference type="InterPro" id="IPR051396">
    <property type="entry name" value="Bact_Antivir_Def_Nuclease"/>
</dbReference>
<feature type="domain" description="Endonuclease GajA/Old nuclease/RecF-like AAA" evidence="1">
    <location>
        <begin position="2"/>
        <end position="448"/>
    </location>
</feature>
<dbReference type="PANTHER" id="PTHR43581">
    <property type="entry name" value="ATP/GTP PHOSPHATASE"/>
    <property type="match status" value="1"/>
</dbReference>
<gene>
    <name evidence="2" type="ORF">OIN59_02335</name>
</gene>
<dbReference type="Gene3D" id="3.40.50.300">
    <property type="entry name" value="P-loop containing nucleotide triphosphate hydrolases"/>
    <property type="match status" value="1"/>
</dbReference>